<organism evidence="1 2">
    <name type="scientific">Winogradskyella poriferorum</name>
    <dbReference type="NCBI Taxonomy" id="307627"/>
    <lineage>
        <taxon>Bacteria</taxon>
        <taxon>Pseudomonadati</taxon>
        <taxon>Bacteroidota</taxon>
        <taxon>Flavobacteriia</taxon>
        <taxon>Flavobacteriales</taxon>
        <taxon>Flavobacteriaceae</taxon>
        <taxon>Winogradskyella</taxon>
    </lineage>
</organism>
<evidence type="ECO:0008006" key="3">
    <source>
        <dbReference type="Google" id="ProtNLM"/>
    </source>
</evidence>
<gene>
    <name evidence="1" type="ORF">V1468_05800</name>
</gene>
<proteinExistence type="predicted"/>
<comment type="caution">
    <text evidence="1">The sequence shown here is derived from an EMBL/GenBank/DDBJ whole genome shotgun (WGS) entry which is preliminary data.</text>
</comment>
<reference evidence="1 2" key="1">
    <citation type="submission" date="2024-02" db="EMBL/GenBank/DDBJ databases">
        <title>Winogradskyella poriferorum JCM 12885.</title>
        <authorList>
            <person name="Zhang D.-F."/>
            <person name="Fu Z.-Y."/>
        </authorList>
    </citation>
    <scope>NUCLEOTIDE SEQUENCE [LARGE SCALE GENOMIC DNA]</scope>
    <source>
        <strain evidence="1 2">JCM 12885</strain>
    </source>
</reference>
<sequence length="94" mass="10525">MNGIWKLNGMFFGWVTNNGSLYSQNGNRIGTLIDNVFYNHNGAYIGELLNNNRIGYNSDHNDWVGPVCYVDGQILAEPLENLLANEVIGYNSPE</sequence>
<name>A0ABU7W3G9_9FLAO</name>
<keyword evidence="2" id="KW-1185">Reference proteome</keyword>
<dbReference type="EMBL" id="JAZHOU010000001">
    <property type="protein sequence ID" value="MEF3078507.1"/>
    <property type="molecule type" value="Genomic_DNA"/>
</dbReference>
<protein>
    <recommendedName>
        <fullName evidence="3">WG repeat-containing protein</fullName>
    </recommendedName>
</protein>
<evidence type="ECO:0000313" key="2">
    <source>
        <dbReference type="Proteomes" id="UP001356704"/>
    </source>
</evidence>
<dbReference type="RefSeq" id="WP_331809276.1">
    <property type="nucleotide sequence ID" value="NZ_JAZHOU010000001.1"/>
</dbReference>
<evidence type="ECO:0000313" key="1">
    <source>
        <dbReference type="EMBL" id="MEF3078507.1"/>
    </source>
</evidence>
<dbReference type="Proteomes" id="UP001356704">
    <property type="component" value="Unassembled WGS sequence"/>
</dbReference>
<accession>A0ABU7W3G9</accession>